<accession>A0A3B1DVM2</accession>
<keyword evidence="10 17" id="KW-1133">Transmembrane helix</keyword>
<evidence type="ECO:0000256" key="15">
    <source>
        <dbReference type="ARBA" id="ARBA00044770"/>
    </source>
</evidence>
<evidence type="ECO:0000256" key="7">
    <source>
        <dbReference type="ARBA" id="ARBA00022692"/>
    </source>
</evidence>
<name>A0A3B1DVM2_9ZZZZ</name>
<comment type="subcellular location">
    <subcellularLocation>
        <location evidence="1">Cell membrane</location>
        <topology evidence="1">Multi-pass membrane protein</topology>
    </subcellularLocation>
</comment>
<dbReference type="GO" id="GO:0071555">
    <property type="term" value="P:cell wall organization"/>
    <property type="evidence" value="ECO:0007669"/>
    <property type="project" value="UniProtKB-KW"/>
</dbReference>
<feature type="transmembrane region" description="Helical" evidence="17">
    <location>
        <begin position="77"/>
        <end position="98"/>
    </location>
</feature>
<feature type="transmembrane region" description="Helical" evidence="17">
    <location>
        <begin position="12"/>
        <end position="39"/>
    </location>
</feature>
<dbReference type="GO" id="GO:0005886">
    <property type="term" value="C:plasma membrane"/>
    <property type="evidence" value="ECO:0007669"/>
    <property type="project" value="UniProtKB-SubCell"/>
</dbReference>
<feature type="transmembrane region" description="Helical" evidence="17">
    <location>
        <begin position="305"/>
        <end position="323"/>
    </location>
</feature>
<evidence type="ECO:0000256" key="10">
    <source>
        <dbReference type="ARBA" id="ARBA00022989"/>
    </source>
</evidence>
<dbReference type="InterPro" id="IPR013437">
    <property type="entry name" value="FtsW"/>
</dbReference>
<feature type="transmembrane region" description="Helical" evidence="17">
    <location>
        <begin position="190"/>
        <end position="209"/>
    </location>
</feature>
<evidence type="ECO:0000313" key="18">
    <source>
        <dbReference type="EMBL" id="VAX32757.1"/>
    </source>
</evidence>
<dbReference type="PANTHER" id="PTHR30474:SF2">
    <property type="entry name" value="PEPTIDOGLYCAN GLYCOSYLTRANSFERASE FTSW-RELATED"/>
    <property type="match status" value="1"/>
</dbReference>
<evidence type="ECO:0000256" key="9">
    <source>
        <dbReference type="ARBA" id="ARBA00022984"/>
    </source>
</evidence>
<evidence type="ECO:0000256" key="2">
    <source>
        <dbReference type="ARBA" id="ARBA00004752"/>
    </source>
</evidence>
<keyword evidence="7 17" id="KW-0812">Transmembrane</keyword>
<feature type="transmembrane region" description="Helical" evidence="17">
    <location>
        <begin position="142"/>
        <end position="161"/>
    </location>
</feature>
<gene>
    <name evidence="18" type="ORF">MNBD_NITROSPINAE05-514</name>
</gene>
<reference evidence="18" key="1">
    <citation type="submission" date="2018-06" db="EMBL/GenBank/DDBJ databases">
        <authorList>
            <person name="Zhirakovskaya E."/>
        </authorList>
    </citation>
    <scope>NUCLEOTIDE SEQUENCE</scope>
</reference>
<dbReference type="GO" id="GO:0009252">
    <property type="term" value="P:peptidoglycan biosynthetic process"/>
    <property type="evidence" value="ECO:0007669"/>
    <property type="project" value="UniProtKB-KW"/>
</dbReference>
<keyword evidence="9" id="KW-0573">Peptidoglycan synthesis</keyword>
<feature type="transmembrane region" description="Helical" evidence="17">
    <location>
        <begin position="45"/>
        <end position="65"/>
    </location>
</feature>
<dbReference type="EC" id="2.4.99.28" evidence="15"/>
<keyword evidence="8" id="KW-0133">Cell shape</keyword>
<evidence type="ECO:0000256" key="14">
    <source>
        <dbReference type="ARBA" id="ARBA00032370"/>
    </source>
</evidence>
<dbReference type="GO" id="GO:0008955">
    <property type="term" value="F:peptidoglycan glycosyltransferase activity"/>
    <property type="evidence" value="ECO:0007669"/>
    <property type="project" value="UniProtKB-EC"/>
</dbReference>
<evidence type="ECO:0000256" key="1">
    <source>
        <dbReference type="ARBA" id="ARBA00004651"/>
    </source>
</evidence>
<dbReference type="EMBL" id="UOGG01000220">
    <property type="protein sequence ID" value="VAX32757.1"/>
    <property type="molecule type" value="Genomic_DNA"/>
</dbReference>
<keyword evidence="11 17" id="KW-0472">Membrane</keyword>
<organism evidence="18">
    <name type="scientific">hydrothermal vent metagenome</name>
    <dbReference type="NCBI Taxonomy" id="652676"/>
    <lineage>
        <taxon>unclassified sequences</taxon>
        <taxon>metagenomes</taxon>
        <taxon>ecological metagenomes</taxon>
    </lineage>
</organism>
<feature type="transmembrane region" description="Helical" evidence="17">
    <location>
        <begin position="110"/>
        <end position="130"/>
    </location>
</feature>
<evidence type="ECO:0000256" key="3">
    <source>
        <dbReference type="ARBA" id="ARBA00022475"/>
    </source>
</evidence>
<keyword evidence="12" id="KW-0131">Cell cycle</keyword>
<evidence type="ECO:0000256" key="5">
    <source>
        <dbReference type="ARBA" id="ARBA00022676"/>
    </source>
</evidence>
<evidence type="ECO:0000256" key="4">
    <source>
        <dbReference type="ARBA" id="ARBA00022618"/>
    </source>
</evidence>
<dbReference type="Pfam" id="PF01098">
    <property type="entry name" value="FTSW_RODA_SPOVE"/>
    <property type="match status" value="1"/>
</dbReference>
<evidence type="ECO:0000256" key="13">
    <source>
        <dbReference type="ARBA" id="ARBA00023316"/>
    </source>
</evidence>
<dbReference type="PANTHER" id="PTHR30474">
    <property type="entry name" value="CELL CYCLE PROTEIN"/>
    <property type="match status" value="1"/>
</dbReference>
<feature type="transmembrane region" description="Helical" evidence="17">
    <location>
        <begin position="343"/>
        <end position="363"/>
    </location>
</feature>
<dbReference type="AlphaFoldDB" id="A0A3B1DVM2"/>
<evidence type="ECO:0000256" key="17">
    <source>
        <dbReference type="SAM" id="Phobius"/>
    </source>
</evidence>
<evidence type="ECO:0000256" key="16">
    <source>
        <dbReference type="ARBA" id="ARBA00049902"/>
    </source>
</evidence>
<sequence>MSQSKTKHQGCDLLLCITVTILVLFGLVMVFSSSAVYALEIHHDSLYFLKRQCIWLILGGGVLWSARKTNYHLLERYTYPIMLATFLLLLAVMFSSLGLEGGGAQRWLDLGFFAFQPSELAKFVLVLFVAKSLVKRADKLRNFAYGYLPNLIVLGFFFVPILLQPDLGAAIIICAVTFTMMFVGGIRKKFLILSGLGLIPFIATVILSTDWRMRRIMAFIDPWQDPKGSGFQVIQSFFAFGSGGTWGLGLGDSNQKLFYLPEAHTDFIFSVIGEELGFVGATALILLFFVFIWRGLSIAYRARDAFGAHLATGVTLLIAYQAFINMGVAVGLLPTKGLTLPFISMGGSSMVISMLCVGVLLNISDPKVKSL</sequence>
<dbReference type="GO" id="GO:0051301">
    <property type="term" value="P:cell division"/>
    <property type="evidence" value="ECO:0007669"/>
    <property type="project" value="UniProtKB-KW"/>
</dbReference>
<keyword evidence="13" id="KW-0961">Cell wall biogenesis/degradation</keyword>
<comment type="catalytic activity">
    <reaction evidence="16">
        <text>[GlcNAc-(1-&gt;4)-Mur2Ac(oyl-L-Ala-gamma-D-Glu-L-Lys-D-Ala-D-Ala)](n)-di-trans,octa-cis-undecaprenyl diphosphate + beta-D-GlcNAc-(1-&gt;4)-Mur2Ac(oyl-L-Ala-gamma-D-Glu-L-Lys-D-Ala-D-Ala)-di-trans,octa-cis-undecaprenyl diphosphate = [GlcNAc-(1-&gt;4)-Mur2Ac(oyl-L-Ala-gamma-D-Glu-L-Lys-D-Ala-D-Ala)](n+1)-di-trans,octa-cis-undecaprenyl diphosphate + di-trans,octa-cis-undecaprenyl diphosphate + H(+)</text>
        <dbReference type="Rhea" id="RHEA:23708"/>
        <dbReference type="Rhea" id="RHEA-COMP:9602"/>
        <dbReference type="Rhea" id="RHEA-COMP:9603"/>
        <dbReference type="ChEBI" id="CHEBI:15378"/>
        <dbReference type="ChEBI" id="CHEBI:58405"/>
        <dbReference type="ChEBI" id="CHEBI:60033"/>
        <dbReference type="ChEBI" id="CHEBI:78435"/>
        <dbReference type="EC" id="2.4.99.28"/>
    </reaction>
</comment>
<comment type="pathway">
    <text evidence="2">Cell wall biogenesis; peptidoglycan biosynthesis.</text>
</comment>
<evidence type="ECO:0000256" key="6">
    <source>
        <dbReference type="ARBA" id="ARBA00022679"/>
    </source>
</evidence>
<dbReference type="InterPro" id="IPR001182">
    <property type="entry name" value="FtsW/RodA"/>
</dbReference>
<keyword evidence="3" id="KW-1003">Cell membrane</keyword>
<feature type="transmembrane region" description="Helical" evidence="17">
    <location>
        <begin position="167"/>
        <end position="183"/>
    </location>
</feature>
<dbReference type="GO" id="GO:0015648">
    <property type="term" value="F:lipid-linked peptidoglycan transporter activity"/>
    <property type="evidence" value="ECO:0007669"/>
    <property type="project" value="TreeGrafter"/>
</dbReference>
<protein>
    <recommendedName>
        <fullName evidence="15">peptidoglycan glycosyltransferase</fullName>
        <ecNumber evidence="15">2.4.99.28</ecNumber>
    </recommendedName>
    <alternativeName>
        <fullName evidence="14">Peptidoglycan polymerase</fullName>
    </alternativeName>
</protein>
<evidence type="ECO:0000256" key="11">
    <source>
        <dbReference type="ARBA" id="ARBA00023136"/>
    </source>
</evidence>
<proteinExistence type="predicted"/>
<dbReference type="GO" id="GO:0032153">
    <property type="term" value="C:cell division site"/>
    <property type="evidence" value="ECO:0007669"/>
    <property type="project" value="TreeGrafter"/>
</dbReference>
<keyword evidence="6" id="KW-0808">Transferase</keyword>
<evidence type="ECO:0000256" key="12">
    <source>
        <dbReference type="ARBA" id="ARBA00023306"/>
    </source>
</evidence>
<feature type="transmembrane region" description="Helical" evidence="17">
    <location>
        <begin position="267"/>
        <end position="293"/>
    </location>
</feature>
<keyword evidence="4 18" id="KW-0132">Cell division</keyword>
<evidence type="ECO:0000256" key="8">
    <source>
        <dbReference type="ARBA" id="ARBA00022960"/>
    </source>
</evidence>
<dbReference type="NCBIfam" id="TIGR02614">
    <property type="entry name" value="ftsW"/>
    <property type="match status" value="1"/>
</dbReference>
<dbReference type="GO" id="GO:0008360">
    <property type="term" value="P:regulation of cell shape"/>
    <property type="evidence" value="ECO:0007669"/>
    <property type="project" value="UniProtKB-KW"/>
</dbReference>
<keyword evidence="5" id="KW-0328">Glycosyltransferase</keyword>